<dbReference type="EMBL" id="JASCZI010272015">
    <property type="protein sequence ID" value="MED6219226.1"/>
    <property type="molecule type" value="Genomic_DNA"/>
</dbReference>
<organism evidence="3 4">
    <name type="scientific">Stylosanthes scabra</name>
    <dbReference type="NCBI Taxonomy" id="79078"/>
    <lineage>
        <taxon>Eukaryota</taxon>
        <taxon>Viridiplantae</taxon>
        <taxon>Streptophyta</taxon>
        <taxon>Embryophyta</taxon>
        <taxon>Tracheophyta</taxon>
        <taxon>Spermatophyta</taxon>
        <taxon>Magnoliopsida</taxon>
        <taxon>eudicotyledons</taxon>
        <taxon>Gunneridae</taxon>
        <taxon>Pentapetalae</taxon>
        <taxon>rosids</taxon>
        <taxon>fabids</taxon>
        <taxon>Fabales</taxon>
        <taxon>Fabaceae</taxon>
        <taxon>Papilionoideae</taxon>
        <taxon>50 kb inversion clade</taxon>
        <taxon>dalbergioids sensu lato</taxon>
        <taxon>Dalbergieae</taxon>
        <taxon>Pterocarpus clade</taxon>
        <taxon>Stylosanthes</taxon>
    </lineage>
</organism>
<feature type="compositionally biased region" description="Polar residues" evidence="1">
    <location>
        <begin position="602"/>
        <end position="636"/>
    </location>
</feature>
<dbReference type="InterPro" id="IPR019557">
    <property type="entry name" value="AminoTfrase-like_pln_mobile"/>
</dbReference>
<reference evidence="3 4" key="1">
    <citation type="journal article" date="2023" name="Plants (Basel)">
        <title>Bridging the Gap: Combining Genomics and Transcriptomics Approaches to Understand Stylosanthes scabra, an Orphan Legume from the Brazilian Caatinga.</title>
        <authorList>
            <person name="Ferreira-Neto J.R.C."/>
            <person name="da Silva M.D."/>
            <person name="Binneck E."/>
            <person name="de Melo N.F."/>
            <person name="da Silva R.H."/>
            <person name="de Melo A.L.T.M."/>
            <person name="Pandolfi V."/>
            <person name="Bustamante F.O."/>
            <person name="Brasileiro-Vidal A.C."/>
            <person name="Benko-Iseppon A.M."/>
        </authorList>
    </citation>
    <scope>NUCLEOTIDE SEQUENCE [LARGE SCALE GENOMIC DNA]</scope>
    <source>
        <tissue evidence="3">Leaves</tissue>
    </source>
</reference>
<feature type="compositionally biased region" description="Pro residues" evidence="1">
    <location>
        <begin position="591"/>
        <end position="601"/>
    </location>
</feature>
<sequence length="721" mass="81268">MAHRMFPGSTPLDSPILYPYLGLNHSDNRVVFTNPPLSKKPFPEPPSFGLLLSMDKTMKPGFDSIDCKVLGEFVEKPTLHMGHTLLQCRLRRGEFSWTSCKSEAPTQVNRVWNKWIFTILFEEGGDFLSRLEEAGVAEAIRTSAEDVVMLLQLPVFGNLDITNFYVDLDLRKLARDLRCNLSNAGRYAKELSKNRRVSKSHSRDKRSDARRGSSKSRGMVDEDETRSSKKKKCTVNYSYSNWSRYFFGDFLNGEFVPASDDIPADLKEVAFIAYWLSKYIFLGPADECMGQGVFLLACVIARGRRVPLAPLYLGGLYARLDHFSEQLKIAHGRFPVLAYIDEIFLQLFLFEHFPRFAPTRKLPTILPDKKASPRTWSWGSAYPSRCLEEVIELEENFSFRPYTSSPGASHLHHFYSSNYESDRNGIIDGKEGSYDFWLLYTSPTPLPGLIIMDRDYPSGAIICPITYRPDRVSRQLRWDQDPKNVEPAFYPIEDLMKKVLFRRSLQEFDPGLVVFFDRIGDITMEYVDYLKCLKQHIRQYEDLDAKCYKSQPSSKRKCDDPAPVAEPAKRGKPPSSNAKVVRRNPPEKPVKPPADATPPPISSRSKVLPSSITKARGSSTVGCSPKSLQTPVKGTSSETIYGHSHLGAHFGMDIFLITASTDFSTRSPSKNTLDLTCLSYVSANLLCILAVGTSISAGRTASAPYTKEKRVTPVVPCRVVL</sequence>
<dbReference type="Proteomes" id="UP001341840">
    <property type="component" value="Unassembled WGS sequence"/>
</dbReference>
<evidence type="ECO:0000256" key="1">
    <source>
        <dbReference type="SAM" id="MobiDB-lite"/>
    </source>
</evidence>
<name>A0ABU6ZAD3_9FABA</name>
<dbReference type="Pfam" id="PF10536">
    <property type="entry name" value="PMD"/>
    <property type="match status" value="1"/>
</dbReference>
<feature type="compositionally biased region" description="Basic residues" evidence="1">
    <location>
        <begin position="194"/>
        <end position="204"/>
    </location>
</feature>
<proteinExistence type="predicted"/>
<feature type="region of interest" description="Disordered" evidence="1">
    <location>
        <begin position="191"/>
        <end position="225"/>
    </location>
</feature>
<evidence type="ECO:0000259" key="2">
    <source>
        <dbReference type="Pfam" id="PF10536"/>
    </source>
</evidence>
<evidence type="ECO:0000313" key="4">
    <source>
        <dbReference type="Proteomes" id="UP001341840"/>
    </source>
</evidence>
<comment type="caution">
    <text evidence="3">The sequence shown here is derived from an EMBL/GenBank/DDBJ whole genome shotgun (WGS) entry which is preliminary data.</text>
</comment>
<gene>
    <name evidence="3" type="ORF">PIB30_033838</name>
</gene>
<dbReference type="PANTHER" id="PTHR46033:SF80">
    <property type="entry name" value="PROTEIN MAIN-LIKE 2-LIKE"/>
    <property type="match status" value="1"/>
</dbReference>
<evidence type="ECO:0000313" key="3">
    <source>
        <dbReference type="EMBL" id="MED6219226.1"/>
    </source>
</evidence>
<dbReference type="PANTHER" id="PTHR46033">
    <property type="entry name" value="PROTEIN MAIN-LIKE 2"/>
    <property type="match status" value="1"/>
</dbReference>
<protein>
    <recommendedName>
        <fullName evidence="2">Aminotransferase-like plant mobile domain-containing protein</fullName>
    </recommendedName>
</protein>
<keyword evidence="4" id="KW-1185">Reference proteome</keyword>
<feature type="domain" description="Aminotransferase-like plant mobile" evidence="2">
    <location>
        <begin position="224"/>
        <end position="481"/>
    </location>
</feature>
<accession>A0ABU6ZAD3</accession>
<dbReference type="InterPro" id="IPR044824">
    <property type="entry name" value="MAIN-like"/>
</dbReference>
<feature type="region of interest" description="Disordered" evidence="1">
    <location>
        <begin position="550"/>
        <end position="636"/>
    </location>
</feature>